<keyword evidence="2" id="KW-0808">Transferase</keyword>
<dbReference type="GO" id="GO:0050511">
    <property type="term" value="F:undecaprenyldiphospho-muramoylpentapeptide beta-N-acetylglucosaminyltransferase activity"/>
    <property type="evidence" value="ECO:0007669"/>
    <property type="project" value="TreeGrafter"/>
</dbReference>
<dbReference type="PANTHER" id="PTHR21015">
    <property type="entry name" value="UDP-N-ACETYLGLUCOSAMINE--N-ACETYLMURAMYL-(PENTAPEPTIDE) PYROPHOSPHORYL-UNDECAPRENOL N-ACETYLGLUCOSAMINE TRANSFERASE 1"/>
    <property type="match status" value="1"/>
</dbReference>
<evidence type="ECO:0000313" key="2">
    <source>
        <dbReference type="EMBL" id="CAI8053385.1"/>
    </source>
</evidence>
<gene>
    <name evidence="2" type="ORF">GBAR_LOCUS29196</name>
</gene>
<evidence type="ECO:0000313" key="3">
    <source>
        <dbReference type="Proteomes" id="UP001174909"/>
    </source>
</evidence>
<dbReference type="InterPro" id="IPR007235">
    <property type="entry name" value="Glyco_trans_28_C"/>
</dbReference>
<dbReference type="PANTHER" id="PTHR21015:SF22">
    <property type="entry name" value="GLYCOSYLTRANSFERASE"/>
    <property type="match status" value="1"/>
</dbReference>
<dbReference type="SUPFAM" id="SSF53756">
    <property type="entry name" value="UDP-Glycosyltransferase/glycogen phosphorylase"/>
    <property type="match status" value="1"/>
</dbReference>
<dbReference type="EMBL" id="CASHTH010004086">
    <property type="protein sequence ID" value="CAI8053385.1"/>
    <property type="molecule type" value="Genomic_DNA"/>
</dbReference>
<keyword evidence="3" id="KW-1185">Reference proteome</keyword>
<sequence length="150" mass="15126">MAGVERSYGEAGVEARLALFFEDMPARLGEAHLVICRAGASTIAELAAAGRPAILVPLPIAADDHQSANGRAMVAAGAAIMIAQSSFTSARLAQELETLMVEPAELARRAAAAQSFAKPDAAHALADLVEGLIGGPSPEPATSEPVGGAA</sequence>
<dbReference type="Pfam" id="PF04101">
    <property type="entry name" value="Glyco_tran_28_C"/>
    <property type="match status" value="1"/>
</dbReference>
<comment type="caution">
    <text evidence="2">The sequence shown here is derived from an EMBL/GenBank/DDBJ whole genome shotgun (WGS) entry which is preliminary data.</text>
</comment>
<organism evidence="2 3">
    <name type="scientific">Geodia barretti</name>
    <name type="common">Barrett's horny sponge</name>
    <dbReference type="NCBI Taxonomy" id="519541"/>
    <lineage>
        <taxon>Eukaryota</taxon>
        <taxon>Metazoa</taxon>
        <taxon>Porifera</taxon>
        <taxon>Demospongiae</taxon>
        <taxon>Heteroscleromorpha</taxon>
        <taxon>Tetractinellida</taxon>
        <taxon>Astrophorina</taxon>
        <taxon>Geodiidae</taxon>
        <taxon>Geodia</taxon>
    </lineage>
</organism>
<name>A0AA35TS49_GEOBA</name>
<dbReference type="Gene3D" id="3.40.50.2000">
    <property type="entry name" value="Glycogen Phosphorylase B"/>
    <property type="match status" value="1"/>
</dbReference>
<dbReference type="CDD" id="cd03785">
    <property type="entry name" value="GT28_MurG"/>
    <property type="match status" value="1"/>
</dbReference>
<protein>
    <submittedName>
        <fullName evidence="2">UDP-N-acetylglucosamine--N-acetylmuramyl-(Pentape ptide) pyrophosphoryl-undecaprenol N-acetylglucosamine transferase</fullName>
    </submittedName>
</protein>
<reference evidence="2" key="1">
    <citation type="submission" date="2023-03" db="EMBL/GenBank/DDBJ databases">
        <authorList>
            <person name="Steffen K."/>
            <person name="Cardenas P."/>
        </authorList>
    </citation>
    <scope>NUCLEOTIDE SEQUENCE</scope>
</reference>
<evidence type="ECO:0000259" key="1">
    <source>
        <dbReference type="Pfam" id="PF04101"/>
    </source>
</evidence>
<feature type="domain" description="Glycosyl transferase family 28 C-terminal" evidence="1">
    <location>
        <begin position="13"/>
        <end position="123"/>
    </location>
</feature>
<proteinExistence type="predicted"/>
<dbReference type="Proteomes" id="UP001174909">
    <property type="component" value="Unassembled WGS sequence"/>
</dbReference>
<dbReference type="AlphaFoldDB" id="A0AA35TS49"/>
<accession>A0AA35TS49</accession>